<sequence>MVVRLGANDREAQVHGVTMACDDSAPGRDELPVLLCLHAIGHGAQDFASLRAALAGQWRVVAPDWPGQGNSGPDREPPTATRYAELALGLLDALGIARATVLGNSIGGAAALRLAALHPERVTGLVLIDGAGLAPIGRRERLAIRAFVALFRAGRRRRWWYRWAFAAYYRQMLRTPAAATHRAAIVAAGYDSAPILAAAWRGFADLDVRDLAGRVRCPVLAAWARHDRIVPLAASRPALECVPDLTLSTFDAGHSPHVETPAEFEAVLRSFLRNHIT</sequence>
<evidence type="ECO:0000259" key="1">
    <source>
        <dbReference type="Pfam" id="PF00561"/>
    </source>
</evidence>
<dbReference type="InterPro" id="IPR029058">
    <property type="entry name" value="AB_hydrolase_fold"/>
</dbReference>
<reference evidence="2 3" key="1">
    <citation type="submission" date="2016-09" db="EMBL/GenBank/DDBJ databases">
        <title>Couchioplanes caeruleus draft genome sequence.</title>
        <authorList>
            <person name="Sheehan J."/>
            <person name="Caffrey P."/>
        </authorList>
    </citation>
    <scope>NUCLEOTIDE SEQUENCE [LARGE SCALE GENOMIC DNA]</scope>
    <source>
        <strain evidence="2 3">DSM 43634</strain>
    </source>
</reference>
<dbReference type="InterPro" id="IPR000073">
    <property type="entry name" value="AB_hydrolase_1"/>
</dbReference>
<dbReference type="Proteomes" id="UP000182486">
    <property type="component" value="Unassembled WGS sequence"/>
</dbReference>
<gene>
    <name evidence="2" type="ORF">BG844_28975</name>
</gene>
<protein>
    <recommendedName>
        <fullName evidence="1">AB hydrolase-1 domain-containing protein</fullName>
    </recommendedName>
</protein>
<dbReference type="RefSeq" id="WP_084557217.1">
    <property type="nucleotide sequence ID" value="NZ_MEIA01000441.1"/>
</dbReference>
<dbReference type="GO" id="GO:0003824">
    <property type="term" value="F:catalytic activity"/>
    <property type="evidence" value="ECO:0007669"/>
    <property type="project" value="InterPro"/>
</dbReference>
<dbReference type="PANTHER" id="PTHR43798:SF33">
    <property type="entry name" value="HYDROLASE, PUTATIVE (AFU_ORTHOLOGUE AFUA_2G14860)-RELATED"/>
    <property type="match status" value="1"/>
</dbReference>
<dbReference type="EMBL" id="MEIA01000441">
    <property type="protein sequence ID" value="OJF11016.1"/>
    <property type="molecule type" value="Genomic_DNA"/>
</dbReference>
<evidence type="ECO:0000313" key="3">
    <source>
        <dbReference type="Proteomes" id="UP000182486"/>
    </source>
</evidence>
<dbReference type="Gene3D" id="3.40.50.1820">
    <property type="entry name" value="alpha/beta hydrolase"/>
    <property type="match status" value="1"/>
</dbReference>
<dbReference type="PRINTS" id="PR00412">
    <property type="entry name" value="EPOXHYDRLASE"/>
</dbReference>
<dbReference type="InterPro" id="IPR050266">
    <property type="entry name" value="AB_hydrolase_sf"/>
</dbReference>
<dbReference type="SUPFAM" id="SSF53474">
    <property type="entry name" value="alpha/beta-Hydrolases"/>
    <property type="match status" value="1"/>
</dbReference>
<dbReference type="InterPro" id="IPR000639">
    <property type="entry name" value="Epox_hydrolase-like"/>
</dbReference>
<dbReference type="PANTHER" id="PTHR43798">
    <property type="entry name" value="MONOACYLGLYCEROL LIPASE"/>
    <property type="match status" value="1"/>
</dbReference>
<dbReference type="Pfam" id="PF00561">
    <property type="entry name" value="Abhydrolase_1"/>
    <property type="match status" value="1"/>
</dbReference>
<name>A0A1K0FE53_9ACTN</name>
<organism evidence="2 3">
    <name type="scientific">Couchioplanes caeruleus subsp. caeruleus</name>
    <dbReference type="NCBI Taxonomy" id="56427"/>
    <lineage>
        <taxon>Bacteria</taxon>
        <taxon>Bacillati</taxon>
        <taxon>Actinomycetota</taxon>
        <taxon>Actinomycetes</taxon>
        <taxon>Micromonosporales</taxon>
        <taxon>Micromonosporaceae</taxon>
        <taxon>Couchioplanes</taxon>
    </lineage>
</organism>
<dbReference type="PRINTS" id="PR00111">
    <property type="entry name" value="ABHYDROLASE"/>
</dbReference>
<dbReference type="AlphaFoldDB" id="A0A1K0FE53"/>
<keyword evidence="3" id="KW-1185">Reference proteome</keyword>
<accession>A0A1K0FE53</accession>
<comment type="caution">
    <text evidence="2">The sequence shown here is derived from an EMBL/GenBank/DDBJ whole genome shotgun (WGS) entry which is preliminary data.</text>
</comment>
<proteinExistence type="predicted"/>
<feature type="domain" description="AB hydrolase-1" evidence="1">
    <location>
        <begin position="32"/>
        <end position="259"/>
    </location>
</feature>
<evidence type="ECO:0000313" key="2">
    <source>
        <dbReference type="EMBL" id="OJF11016.1"/>
    </source>
</evidence>
<dbReference type="GO" id="GO:0016020">
    <property type="term" value="C:membrane"/>
    <property type="evidence" value="ECO:0007669"/>
    <property type="project" value="TreeGrafter"/>
</dbReference>